<evidence type="ECO:0000313" key="3">
    <source>
        <dbReference type="Proteomes" id="UP000279029"/>
    </source>
</evidence>
<evidence type="ECO:0000313" key="2">
    <source>
        <dbReference type="EMBL" id="VDN48444.1"/>
    </source>
</evidence>
<proteinExistence type="predicted"/>
<name>A0A3P7NYX7_9FIRM</name>
<dbReference type="AlphaFoldDB" id="A0A3P7NYX7"/>
<gene>
    <name evidence="2" type="ORF">PATL70BA_2546</name>
</gene>
<dbReference type="Proteomes" id="UP000279029">
    <property type="component" value="Chromosome"/>
</dbReference>
<reference evidence="2 3" key="1">
    <citation type="submission" date="2018-09" db="EMBL/GenBank/DDBJ databases">
        <authorList>
            <person name="Postec A."/>
        </authorList>
    </citation>
    <scope>NUCLEOTIDE SEQUENCE [LARGE SCALE GENOMIC DNA]</scope>
    <source>
        <strain evidence="2">70B-A</strain>
    </source>
</reference>
<dbReference type="InterPro" id="IPR026870">
    <property type="entry name" value="Zinc_ribbon_dom"/>
</dbReference>
<feature type="domain" description="Zinc-ribbon" evidence="1">
    <location>
        <begin position="343"/>
        <end position="365"/>
    </location>
</feature>
<organism evidence="2 3">
    <name type="scientific">Petrocella atlantisensis</name>
    <dbReference type="NCBI Taxonomy" id="2173034"/>
    <lineage>
        <taxon>Bacteria</taxon>
        <taxon>Bacillati</taxon>
        <taxon>Bacillota</taxon>
        <taxon>Clostridia</taxon>
        <taxon>Lachnospirales</taxon>
        <taxon>Vallitaleaceae</taxon>
        <taxon>Petrocella</taxon>
    </lineage>
</organism>
<dbReference type="RefSeq" id="WP_125137576.1">
    <property type="nucleotide sequence ID" value="NZ_LR130778.1"/>
</dbReference>
<evidence type="ECO:0000259" key="1">
    <source>
        <dbReference type="Pfam" id="PF13240"/>
    </source>
</evidence>
<dbReference type="OrthoDB" id="1810219at2"/>
<accession>A0A3P7NYX7</accession>
<dbReference type="KEGG" id="cbar:PATL70BA_2546"/>
<dbReference type="EMBL" id="LR130778">
    <property type="protein sequence ID" value="VDN48444.1"/>
    <property type="molecule type" value="Genomic_DNA"/>
</dbReference>
<protein>
    <recommendedName>
        <fullName evidence="1">Zinc-ribbon domain-containing protein</fullName>
    </recommendedName>
</protein>
<dbReference type="Pfam" id="PF13240">
    <property type="entry name" value="Zn_Ribbon_1"/>
    <property type="match status" value="1"/>
</dbReference>
<sequence>MVENTTLKVFEVAERDMLALFTEELSIKPEKESILMRLKPVNQDQQQSFKVTYGAYLEDSDFAKVGRIIGKPDVVLDQRIGGGSTGLDQVWLYNSRKEGKAVVSVSKTTEGNYVLGLYNQFDSYIDWWVNRYGGDCETTVANYMPPKIRFEAFLFLLHSIDMFRRITFENMLAYRFSEDLTLTYTDFAKKMSEAIGSHDIRWLLPAFLALTPGALEEDIKLEAKHASLLMDLNFLENAGQRDDGDVIMTFGEAGRVTGVEFYRTWLLGSGLEIKVAGNDGFETKGRFFIAPTALCNHFVRIEKETDGQLYANHQAYTKEQLIYQLKAQVGTVFESDNQEVEKFCSHCNNQVPVDALFCNKCGNKLN</sequence>
<keyword evidence="3" id="KW-1185">Reference proteome</keyword>